<dbReference type="Gene3D" id="3.30.530.20">
    <property type="match status" value="1"/>
</dbReference>
<dbReference type="GO" id="GO:0005634">
    <property type="term" value="C:nucleus"/>
    <property type="evidence" value="ECO:0000318"/>
    <property type="project" value="GO_Central"/>
</dbReference>
<evidence type="ECO:0008006" key="2">
    <source>
        <dbReference type="Google" id="ProtNLM"/>
    </source>
</evidence>
<dbReference type="SUPFAM" id="SSF55961">
    <property type="entry name" value="Bet v1-like"/>
    <property type="match status" value="1"/>
</dbReference>
<accession>A0A059DEV8</accession>
<dbReference type="GO" id="GO:0038023">
    <property type="term" value="F:signaling receptor activity"/>
    <property type="evidence" value="ECO:0000318"/>
    <property type="project" value="GO_Central"/>
</dbReference>
<dbReference type="GO" id="GO:0009738">
    <property type="term" value="P:abscisic acid-activated signaling pathway"/>
    <property type="evidence" value="ECO:0000318"/>
    <property type="project" value="GO_Central"/>
</dbReference>
<dbReference type="Gramene" id="KCW88979">
    <property type="protein sequence ID" value="KCW88979"/>
    <property type="gene ID" value="EUGRSUZ_A01300"/>
</dbReference>
<dbReference type="InParanoid" id="A0A059DEV8"/>
<sequence length="153" mass="17351">MAEVTHNFEITHSIPKAELVEALLKANGFFPYVLSPGVMCADIQEKTSIEGRLHRTVKDTVKADREPFLYNHSTVERDEKGNISKEISHEVKIEALPYDSGSVCTYAGRYFNIGEVDITEEEIIKAMREKASVMFGSLQDYKPQTVRFADYDI</sequence>
<organism evidence="1">
    <name type="scientific">Eucalyptus grandis</name>
    <name type="common">Flooded gum</name>
    <dbReference type="NCBI Taxonomy" id="71139"/>
    <lineage>
        <taxon>Eukaryota</taxon>
        <taxon>Viridiplantae</taxon>
        <taxon>Streptophyta</taxon>
        <taxon>Embryophyta</taxon>
        <taxon>Tracheophyta</taxon>
        <taxon>Spermatophyta</taxon>
        <taxon>Magnoliopsida</taxon>
        <taxon>eudicotyledons</taxon>
        <taxon>Gunneridae</taxon>
        <taxon>Pentapetalae</taxon>
        <taxon>rosids</taxon>
        <taxon>malvids</taxon>
        <taxon>Myrtales</taxon>
        <taxon>Myrtaceae</taxon>
        <taxon>Myrtoideae</taxon>
        <taxon>Eucalypteae</taxon>
        <taxon>Eucalyptus</taxon>
    </lineage>
</organism>
<gene>
    <name evidence="1" type="ORF">EUGRSUZ_A01300</name>
</gene>
<dbReference type="EMBL" id="KK198753">
    <property type="protein sequence ID" value="KCW88979.1"/>
    <property type="molecule type" value="Genomic_DNA"/>
</dbReference>
<protein>
    <recommendedName>
        <fullName evidence="2">Bet v I/Major latex protein domain-containing protein</fullName>
    </recommendedName>
</protein>
<reference evidence="1" key="1">
    <citation type="submission" date="2013-07" db="EMBL/GenBank/DDBJ databases">
        <title>The genome of Eucalyptus grandis.</title>
        <authorList>
            <person name="Schmutz J."/>
            <person name="Hayes R."/>
            <person name="Myburg A."/>
            <person name="Tuskan G."/>
            <person name="Grattapaglia D."/>
            <person name="Rokhsar D.S."/>
        </authorList>
    </citation>
    <scope>NUCLEOTIDE SEQUENCE</scope>
    <source>
        <tissue evidence="1">Leaf extractions</tissue>
    </source>
</reference>
<dbReference type="GO" id="GO:0010427">
    <property type="term" value="F:abscisic acid binding"/>
    <property type="evidence" value="ECO:0000318"/>
    <property type="project" value="GO_Central"/>
</dbReference>
<evidence type="ECO:0000313" key="1">
    <source>
        <dbReference type="EMBL" id="KCW88979.1"/>
    </source>
</evidence>
<proteinExistence type="predicted"/>
<dbReference type="GO" id="GO:0005737">
    <property type="term" value="C:cytoplasm"/>
    <property type="evidence" value="ECO:0000318"/>
    <property type="project" value="GO_Central"/>
</dbReference>
<name>A0A059DEV8_EUCGR</name>
<dbReference type="InterPro" id="IPR023393">
    <property type="entry name" value="START-like_dom_sf"/>
</dbReference>
<dbReference type="GO" id="GO:0004864">
    <property type="term" value="F:protein phosphatase inhibitor activity"/>
    <property type="evidence" value="ECO:0000318"/>
    <property type="project" value="GO_Central"/>
</dbReference>
<dbReference type="AlphaFoldDB" id="A0A059DEV8"/>